<dbReference type="PANTHER" id="PTHR46401:SF2">
    <property type="entry name" value="GLYCOSYLTRANSFERASE WBBK-RELATED"/>
    <property type="match status" value="1"/>
</dbReference>
<dbReference type="InterPro" id="IPR001296">
    <property type="entry name" value="Glyco_trans_1"/>
</dbReference>
<dbReference type="RefSeq" id="WP_127028191.1">
    <property type="nucleotide sequence ID" value="NZ_RYFG02000110.1"/>
</dbReference>
<gene>
    <name evidence="4" type="ORF">EKO24_016145</name>
</gene>
<proteinExistence type="predicted"/>
<dbReference type="Proteomes" id="UP000733744">
    <property type="component" value="Unassembled WGS sequence"/>
</dbReference>
<dbReference type="PANTHER" id="PTHR46401">
    <property type="entry name" value="GLYCOSYLTRANSFERASE WBBK-RELATED"/>
    <property type="match status" value="1"/>
</dbReference>
<evidence type="ECO:0000259" key="2">
    <source>
        <dbReference type="Pfam" id="PF00534"/>
    </source>
</evidence>
<evidence type="ECO:0000256" key="1">
    <source>
        <dbReference type="ARBA" id="ARBA00022679"/>
    </source>
</evidence>
<sequence length="417" mass="46976">MNILFIHQNFPGQFKYFAPALAADPANTVVAMTMQRQNVAEWQGVKLISYAVSRGSTPNVHPWIGDFETKTIRGEACFRAALKIREAGFNPDVIVAHPGWGESLFLKDVWPNARLGIYCEFFYHAKGADVGFDPEFPSKDEAEICRMRLKNLNNLLHFEVADAGISPTYWQANTFPESFRKQITVVHDGIDTEAVAPNPNVNLTLNTFDGSLTLTRADEVITFVNRNLEPYRGYHIFMRALPELLKRRPNALVLIVGGDDVSYGARPEAGQKWKDIFAGEVRPRISDADWKRVHFLGNVPYQHFIPLLQLSTVHVYLTYPFVLSWSLLEAMSVGCAIVASDTQPLREAIRHDETGRLVDFFDSESLANQVCVLLEDPQARERLGANARAFAIAHYDLKTVCLPKQLQWVSKLAVKTI</sequence>
<evidence type="ECO:0000313" key="4">
    <source>
        <dbReference type="EMBL" id="TRW92014.1"/>
    </source>
</evidence>
<evidence type="ECO:0000313" key="5">
    <source>
        <dbReference type="Proteomes" id="UP000733744"/>
    </source>
</evidence>
<organism evidence="4 5">
    <name type="scientific">Candidatus Methylobacter oryzae</name>
    <dbReference type="NCBI Taxonomy" id="2497749"/>
    <lineage>
        <taxon>Bacteria</taxon>
        <taxon>Pseudomonadati</taxon>
        <taxon>Pseudomonadota</taxon>
        <taxon>Gammaproteobacteria</taxon>
        <taxon>Methylococcales</taxon>
        <taxon>Methylococcaceae</taxon>
        <taxon>Methylobacter</taxon>
    </lineage>
</organism>
<name>A0ABY3C8B6_9GAMM</name>
<dbReference type="Gene3D" id="3.40.50.2000">
    <property type="entry name" value="Glycogen Phosphorylase B"/>
    <property type="match status" value="2"/>
</dbReference>
<comment type="caution">
    <text evidence="4">The sequence shown here is derived from an EMBL/GenBank/DDBJ whole genome shotgun (WGS) entry which is preliminary data.</text>
</comment>
<dbReference type="SUPFAM" id="SSF53756">
    <property type="entry name" value="UDP-Glycosyltransferase/glycogen phosphorylase"/>
    <property type="match status" value="1"/>
</dbReference>
<dbReference type="CDD" id="cd03818">
    <property type="entry name" value="GT4_ExpC-like"/>
    <property type="match status" value="1"/>
</dbReference>
<dbReference type="InterPro" id="IPR022623">
    <property type="entry name" value="Glyco_trans_4"/>
</dbReference>
<keyword evidence="1" id="KW-0808">Transferase</keyword>
<reference evidence="4 5" key="1">
    <citation type="journal article" date="2019" name="Antonie Van Leeuwenhoek">
        <title>Description of 'Ca. Methylobacter oryzae' KRF1, a novel species from the environmentally important Methylobacter clade 2.</title>
        <authorList>
            <person name="Khatri K."/>
            <person name="Mohite J.A."/>
            <person name="Pandit P.S."/>
            <person name="Bahulikar R."/>
            <person name="Rahalkar M.C."/>
        </authorList>
    </citation>
    <scope>NUCLEOTIDE SEQUENCE [LARGE SCALE GENOMIC DNA]</scope>
    <source>
        <strain evidence="4 5">KRF1</strain>
    </source>
</reference>
<keyword evidence="5" id="KW-1185">Reference proteome</keyword>
<accession>A0ABY3C8B6</accession>
<protein>
    <submittedName>
        <fullName evidence="4">Glycosyltransferase</fullName>
    </submittedName>
</protein>
<dbReference type="Pfam" id="PF12000">
    <property type="entry name" value="Glyco_trans_4_3"/>
    <property type="match status" value="1"/>
</dbReference>
<dbReference type="EMBL" id="RYFG02000110">
    <property type="protein sequence ID" value="TRW92014.1"/>
    <property type="molecule type" value="Genomic_DNA"/>
</dbReference>
<dbReference type="Pfam" id="PF00534">
    <property type="entry name" value="Glycos_transf_1"/>
    <property type="match status" value="1"/>
</dbReference>
<feature type="domain" description="Glycosyl transferase family 4" evidence="3">
    <location>
        <begin position="27"/>
        <end position="194"/>
    </location>
</feature>
<feature type="domain" description="Glycosyl transferase family 1" evidence="2">
    <location>
        <begin position="218"/>
        <end position="389"/>
    </location>
</feature>
<evidence type="ECO:0000259" key="3">
    <source>
        <dbReference type="Pfam" id="PF12000"/>
    </source>
</evidence>